<dbReference type="InterPro" id="IPR013766">
    <property type="entry name" value="Thioredoxin_domain"/>
</dbReference>
<dbReference type="EMBL" id="BMFG01000007">
    <property type="protein sequence ID" value="GGD29450.1"/>
    <property type="molecule type" value="Genomic_DNA"/>
</dbReference>
<sequence length="234" mass="27050">MKKIILILVVVASNLNLLAQSNQEPPKLFTEAVRTNFLKYKYQSNEAYRTGDFERGQYLFDSLVNNQLVGSKFNDFTLKRVSNKKLKISKLKKPIFLVTYASWCIPSKGEIPALNKLAKEFNKDVEFIVIIWGKKKDAKKFSNKFSSRIEICYAHKNYKNDNEIVQSMRETLGFPTCYMIDEHLQVVDIKRGAAQPELRTPIKKAIEMNYKVFEERLALITSPDAIKKTILAKQ</sequence>
<reference evidence="3" key="1">
    <citation type="journal article" date="2014" name="Int. J. Syst. Evol. Microbiol.">
        <title>Complete genome sequence of Corynebacterium casei LMG S-19264T (=DSM 44701T), isolated from a smear-ripened cheese.</title>
        <authorList>
            <consortium name="US DOE Joint Genome Institute (JGI-PGF)"/>
            <person name="Walter F."/>
            <person name="Albersmeier A."/>
            <person name="Kalinowski J."/>
            <person name="Ruckert C."/>
        </authorList>
    </citation>
    <scope>NUCLEOTIDE SEQUENCE</scope>
    <source>
        <strain evidence="3">CGMCC 1.12506</strain>
    </source>
</reference>
<accession>A0A917DE36</accession>
<keyword evidence="1" id="KW-0732">Signal</keyword>
<dbReference type="RefSeq" id="WP_188362378.1">
    <property type="nucleotide sequence ID" value="NZ_BMFG01000007.1"/>
</dbReference>
<dbReference type="PANTHER" id="PTHR42852">
    <property type="entry name" value="THIOL:DISULFIDE INTERCHANGE PROTEIN DSBE"/>
    <property type="match status" value="1"/>
</dbReference>
<dbReference type="SUPFAM" id="SSF52833">
    <property type="entry name" value="Thioredoxin-like"/>
    <property type="match status" value="1"/>
</dbReference>
<evidence type="ECO:0000313" key="3">
    <source>
        <dbReference type="EMBL" id="GGD29450.1"/>
    </source>
</evidence>
<dbReference type="Gene3D" id="3.40.30.10">
    <property type="entry name" value="Glutaredoxin"/>
    <property type="match status" value="1"/>
</dbReference>
<proteinExistence type="predicted"/>
<evidence type="ECO:0000313" key="4">
    <source>
        <dbReference type="Proteomes" id="UP000625735"/>
    </source>
</evidence>
<evidence type="ECO:0000259" key="2">
    <source>
        <dbReference type="PROSITE" id="PS51352"/>
    </source>
</evidence>
<feature type="signal peptide" evidence="1">
    <location>
        <begin position="1"/>
        <end position="19"/>
    </location>
</feature>
<dbReference type="Proteomes" id="UP000625735">
    <property type="component" value="Unassembled WGS sequence"/>
</dbReference>
<protein>
    <recommendedName>
        <fullName evidence="2">Thioredoxin domain-containing protein</fullName>
    </recommendedName>
</protein>
<dbReference type="Pfam" id="PF00578">
    <property type="entry name" value="AhpC-TSA"/>
    <property type="match status" value="1"/>
</dbReference>
<dbReference type="InterPro" id="IPR050553">
    <property type="entry name" value="Thioredoxin_ResA/DsbE_sf"/>
</dbReference>
<dbReference type="PROSITE" id="PS51352">
    <property type="entry name" value="THIOREDOXIN_2"/>
    <property type="match status" value="1"/>
</dbReference>
<comment type="caution">
    <text evidence="3">The sequence shown here is derived from an EMBL/GenBank/DDBJ whole genome shotgun (WGS) entry which is preliminary data.</text>
</comment>
<reference evidence="3" key="2">
    <citation type="submission" date="2020-09" db="EMBL/GenBank/DDBJ databases">
        <authorList>
            <person name="Sun Q."/>
            <person name="Zhou Y."/>
        </authorList>
    </citation>
    <scope>NUCLEOTIDE SEQUENCE</scope>
    <source>
        <strain evidence="3">CGMCC 1.12506</strain>
    </source>
</reference>
<dbReference type="AlphaFoldDB" id="A0A917DE36"/>
<evidence type="ECO:0000256" key="1">
    <source>
        <dbReference type="SAM" id="SignalP"/>
    </source>
</evidence>
<name>A0A917DE36_9FLAO</name>
<dbReference type="GO" id="GO:0016491">
    <property type="term" value="F:oxidoreductase activity"/>
    <property type="evidence" value="ECO:0007669"/>
    <property type="project" value="InterPro"/>
</dbReference>
<keyword evidence="4" id="KW-1185">Reference proteome</keyword>
<dbReference type="GO" id="GO:0016209">
    <property type="term" value="F:antioxidant activity"/>
    <property type="evidence" value="ECO:0007669"/>
    <property type="project" value="InterPro"/>
</dbReference>
<dbReference type="InterPro" id="IPR000866">
    <property type="entry name" value="AhpC/TSA"/>
</dbReference>
<organism evidence="3 4">
    <name type="scientific">Flavobacterium orientale</name>
    <dbReference type="NCBI Taxonomy" id="1756020"/>
    <lineage>
        <taxon>Bacteria</taxon>
        <taxon>Pseudomonadati</taxon>
        <taxon>Bacteroidota</taxon>
        <taxon>Flavobacteriia</taxon>
        <taxon>Flavobacteriales</taxon>
        <taxon>Flavobacteriaceae</taxon>
        <taxon>Flavobacterium</taxon>
    </lineage>
</organism>
<dbReference type="PANTHER" id="PTHR42852:SF13">
    <property type="entry name" value="PROTEIN DIPZ"/>
    <property type="match status" value="1"/>
</dbReference>
<dbReference type="InterPro" id="IPR036249">
    <property type="entry name" value="Thioredoxin-like_sf"/>
</dbReference>
<feature type="chain" id="PRO_5037885263" description="Thioredoxin domain-containing protein" evidence="1">
    <location>
        <begin position="20"/>
        <end position="234"/>
    </location>
</feature>
<gene>
    <name evidence="3" type="ORF">GCM10011343_19520</name>
</gene>
<feature type="domain" description="Thioredoxin" evidence="2">
    <location>
        <begin position="67"/>
        <end position="207"/>
    </location>
</feature>